<organism evidence="1 2">
    <name type="scientific">Staurois parvus</name>
    <dbReference type="NCBI Taxonomy" id="386267"/>
    <lineage>
        <taxon>Eukaryota</taxon>
        <taxon>Metazoa</taxon>
        <taxon>Chordata</taxon>
        <taxon>Craniata</taxon>
        <taxon>Vertebrata</taxon>
        <taxon>Euteleostomi</taxon>
        <taxon>Amphibia</taxon>
        <taxon>Batrachia</taxon>
        <taxon>Anura</taxon>
        <taxon>Neobatrachia</taxon>
        <taxon>Ranoidea</taxon>
        <taxon>Ranidae</taxon>
        <taxon>Staurois</taxon>
    </lineage>
</organism>
<reference evidence="1" key="1">
    <citation type="submission" date="2023-05" db="EMBL/GenBank/DDBJ databases">
        <authorList>
            <person name="Stuckert A."/>
        </authorList>
    </citation>
    <scope>NUCLEOTIDE SEQUENCE</scope>
</reference>
<dbReference type="Proteomes" id="UP001162483">
    <property type="component" value="Unassembled WGS sequence"/>
</dbReference>
<evidence type="ECO:0000313" key="1">
    <source>
        <dbReference type="EMBL" id="CAI9559716.1"/>
    </source>
</evidence>
<accession>A0ABN9CJD3</accession>
<keyword evidence="2" id="KW-1185">Reference proteome</keyword>
<name>A0ABN9CJD3_9NEOB</name>
<evidence type="ECO:0000313" key="2">
    <source>
        <dbReference type="Proteomes" id="UP001162483"/>
    </source>
</evidence>
<proteinExistence type="predicted"/>
<comment type="caution">
    <text evidence="1">The sequence shown here is derived from an EMBL/GenBank/DDBJ whole genome shotgun (WGS) entry which is preliminary data.</text>
</comment>
<gene>
    <name evidence="1" type="ORF">SPARVUS_LOCUS5134594</name>
</gene>
<sequence>MVVGSLYIMQQTVDKKKSWSISCQRELISMHQINMASLLFCLLPMKDI</sequence>
<dbReference type="EMBL" id="CATNWA010010329">
    <property type="protein sequence ID" value="CAI9559716.1"/>
    <property type="molecule type" value="Genomic_DNA"/>
</dbReference>
<protein>
    <submittedName>
        <fullName evidence="1">Uncharacterized protein</fullName>
    </submittedName>
</protein>